<reference evidence="3 5" key="1">
    <citation type="submission" date="2016-10" db="EMBL/GenBank/DDBJ databases">
        <authorList>
            <person name="Cai Z."/>
        </authorList>
    </citation>
    <scope>NUCLEOTIDE SEQUENCE [LARGE SCALE GENOMIC DNA]</scope>
    <source>
        <strain evidence="3 5">DSM 25227</strain>
    </source>
</reference>
<proteinExistence type="predicted"/>
<dbReference type="OrthoDB" id="7862028at2"/>
<evidence type="ECO:0000313" key="2">
    <source>
        <dbReference type="EMBL" id="PWJ16918.1"/>
    </source>
</evidence>
<name>A0A2Y9AVR8_9RHOB</name>
<dbReference type="EMBL" id="UETC01000007">
    <property type="protein sequence ID" value="SSA48126.1"/>
    <property type="molecule type" value="Genomic_DNA"/>
</dbReference>
<protein>
    <submittedName>
        <fullName evidence="3">Uncharacterized protein</fullName>
    </submittedName>
</protein>
<evidence type="ECO:0000313" key="4">
    <source>
        <dbReference type="Proteomes" id="UP000245839"/>
    </source>
</evidence>
<dbReference type="EMBL" id="QGDJ01000007">
    <property type="protein sequence ID" value="PWJ16918.1"/>
    <property type="molecule type" value="Genomic_DNA"/>
</dbReference>
<reference evidence="2 4" key="2">
    <citation type="submission" date="2018-03" db="EMBL/GenBank/DDBJ databases">
        <title>Genomic Encyclopedia of Archaeal and Bacterial Type Strains, Phase II (KMG-II): from individual species to whole genera.</title>
        <authorList>
            <person name="Goeker M."/>
        </authorList>
    </citation>
    <scope>NUCLEOTIDE SEQUENCE [LARGE SCALE GENOMIC DNA]</scope>
    <source>
        <strain evidence="2 4">DSM 25227</strain>
    </source>
</reference>
<sequence length="125" mass="13281">MSAGLLALACAAPAWAQGVPSGQAVVLWQVLWERVEGQGTQAVLRFIAPGVGAEGGVDFEAAQADMDWLCETHGVPVAALPYARSDDVVVEITDRAVPRGETDPEAVRYFSVYRIDGETCLSEGF</sequence>
<dbReference type="InterPro" id="IPR045467">
    <property type="entry name" value="DUF6497"/>
</dbReference>
<gene>
    <name evidence="2" type="ORF">BCF38_10730</name>
    <name evidence="3" type="ORF">SAMN05421539_10730</name>
</gene>
<evidence type="ECO:0000313" key="3">
    <source>
        <dbReference type="EMBL" id="SSA48126.1"/>
    </source>
</evidence>
<dbReference type="Proteomes" id="UP000251571">
    <property type="component" value="Unassembled WGS sequence"/>
</dbReference>
<feature type="signal peptide" evidence="1">
    <location>
        <begin position="1"/>
        <end position="16"/>
    </location>
</feature>
<evidence type="ECO:0000256" key="1">
    <source>
        <dbReference type="SAM" id="SignalP"/>
    </source>
</evidence>
<keyword evidence="1" id="KW-0732">Signal</keyword>
<dbReference type="Pfam" id="PF20107">
    <property type="entry name" value="DUF6497"/>
    <property type="match status" value="1"/>
</dbReference>
<dbReference type="AlphaFoldDB" id="A0A2Y9AVR8"/>
<evidence type="ECO:0000313" key="5">
    <source>
        <dbReference type="Proteomes" id="UP000251571"/>
    </source>
</evidence>
<dbReference type="Proteomes" id="UP000245839">
    <property type="component" value="Unassembled WGS sequence"/>
</dbReference>
<dbReference type="RefSeq" id="WP_109565078.1">
    <property type="nucleotide sequence ID" value="NZ_QGDJ01000007.1"/>
</dbReference>
<feature type="chain" id="PRO_5044071902" evidence="1">
    <location>
        <begin position="17"/>
        <end position="125"/>
    </location>
</feature>
<organism evidence="3 5">
    <name type="scientific">Jannaschia seohaensis</name>
    <dbReference type="NCBI Taxonomy" id="475081"/>
    <lineage>
        <taxon>Bacteria</taxon>
        <taxon>Pseudomonadati</taxon>
        <taxon>Pseudomonadota</taxon>
        <taxon>Alphaproteobacteria</taxon>
        <taxon>Rhodobacterales</taxon>
        <taxon>Roseobacteraceae</taxon>
        <taxon>Jannaschia</taxon>
    </lineage>
</organism>
<accession>A0A2Y9AVR8</accession>
<keyword evidence="4" id="KW-1185">Reference proteome</keyword>